<evidence type="ECO:0000259" key="1">
    <source>
        <dbReference type="Pfam" id="PF12770"/>
    </source>
</evidence>
<dbReference type="Gene3D" id="1.25.40.10">
    <property type="entry name" value="Tetratricopeptide repeat domain"/>
    <property type="match status" value="1"/>
</dbReference>
<dbReference type="Proteomes" id="UP000676967">
    <property type="component" value="Chromosome"/>
</dbReference>
<dbReference type="InterPro" id="IPR011990">
    <property type="entry name" value="TPR-like_helical_dom_sf"/>
</dbReference>
<evidence type="ECO:0000313" key="2">
    <source>
        <dbReference type="EMBL" id="BCJ47333.1"/>
    </source>
</evidence>
<feature type="domain" description="CHAT" evidence="1">
    <location>
        <begin position="866"/>
        <end position="1027"/>
    </location>
</feature>
<dbReference type="Pfam" id="PF12770">
    <property type="entry name" value="CHAT"/>
    <property type="match status" value="1"/>
</dbReference>
<reference evidence="2 3" key="1">
    <citation type="submission" date="2020-08" db="EMBL/GenBank/DDBJ databases">
        <title>Whole genome shotgun sequence of Actinoplanes ianthinogenes NBRC 13996.</title>
        <authorList>
            <person name="Komaki H."/>
            <person name="Tamura T."/>
        </authorList>
    </citation>
    <scope>NUCLEOTIDE SEQUENCE [LARGE SCALE GENOMIC DNA]</scope>
    <source>
        <strain evidence="2 3">NBRC 13996</strain>
    </source>
</reference>
<dbReference type="InterPro" id="IPR024983">
    <property type="entry name" value="CHAT_dom"/>
</dbReference>
<protein>
    <recommendedName>
        <fullName evidence="1">CHAT domain-containing protein</fullName>
    </recommendedName>
</protein>
<gene>
    <name evidence="2" type="ORF">Aiant_79900</name>
</gene>
<keyword evidence="3" id="KW-1185">Reference proteome</keyword>
<dbReference type="RefSeq" id="WP_189334880.1">
    <property type="nucleotide sequence ID" value="NZ_AP023356.1"/>
</dbReference>
<evidence type="ECO:0000313" key="3">
    <source>
        <dbReference type="Proteomes" id="UP000676967"/>
    </source>
</evidence>
<dbReference type="SUPFAM" id="SSF48452">
    <property type="entry name" value="TPR-like"/>
    <property type="match status" value="1"/>
</dbReference>
<proteinExistence type="predicted"/>
<dbReference type="EMBL" id="AP023356">
    <property type="protein sequence ID" value="BCJ47333.1"/>
    <property type="molecule type" value="Genomic_DNA"/>
</dbReference>
<sequence>MSTDAAVCAKCGTPSPFLAPPGAVMVCRDNSPGELADLIAALTEPPVLRCAACQAPLPVRPTVIGLFTAPDDGRPERVLQLVVPGTFEPSSDEYEMIAREYLYIDWFLMPTPLGYDVHELTVTTTRAVTNPMAEVATIVQRRIAASETLLADVGKSWRELTGPVLAAAELSGVPEEQLATAEVEIWRRLLEHWAGADIRHLRHLLDTDIGLYVRAAPAASALDALNAMEPPEEDTGLYAFHALRAFVCLRRRVPNPRAADWAAVYLMHQHMVRRHPGARLFAVSPARAAATIEVEAVRTAVVGILHEEFTRGGDVDTELVETLRQTVDDLGHGGLVDALLSQLFRAGSVPEARDPQNLVLFEAGRLAEETARLEAALPDADDDTVMLLAGAYDQAGSVDRALAVVEDLHRRRPGYFEQFEAAFARTALLSNNGRHAEALAALERTAPLAYTATARALVSASRGLTLHDLGRDDDALTVLTGISLDDAEPGDVHWWLFIRVLTRAWRNLIVAGAADPETHRDLLDRIDAVLGEVAASEALGLRAQLAEARGRAATSLYSIADADRRARGAARDPREVIELARSAYQDGHTAGRAPLQAVAASIAARIGELGDPLVAALQLRPLAARLTEVAGAVWAYAGREEAVEPLATLLTVGELQRDTVHRIRTAASGATSGSAGVLPDLSLAALSRLARPEGSFAVVTWFELGLGRDGTRFPHIAQPVMIVVRPDGELGLWVPAPDEVPRGLRHTVHRVRSRLANWHDGRTGDPLDLPGWQEAAAWIQEFLVLAGSGSGPRPHVVFMEHPEMPGAPWHTTIGPGWTASYVSSWSELFDIVSRPPAPAGNSIGIVHVPRFNEPEAVRDALAASVGHTLRRHGGERVVRHRAPPECDRDWLLELLRDTDIVKILCHGYVSPEENEVCLMLAHAGTLPMAGSLAAHSRGRPHRFGWRECRDLTGSHATIFSAACSSRAAVSTAAGDRLGIFAALRRSGVRALVAPAWDVQAGPTAALLDHTIDLYASGMPLAGAVRAAGDAAEASGLTPWIARSLSIEGDWR</sequence>
<organism evidence="2 3">
    <name type="scientific">Actinoplanes ianthinogenes</name>
    <dbReference type="NCBI Taxonomy" id="122358"/>
    <lineage>
        <taxon>Bacteria</taxon>
        <taxon>Bacillati</taxon>
        <taxon>Actinomycetota</taxon>
        <taxon>Actinomycetes</taxon>
        <taxon>Micromonosporales</taxon>
        <taxon>Micromonosporaceae</taxon>
        <taxon>Actinoplanes</taxon>
    </lineage>
</organism>
<accession>A0ABM7M6P6</accession>
<name>A0ABM7M6P6_9ACTN</name>